<organism evidence="2 3">
    <name type="scientific">Microcystis aeruginosa PCC 9808</name>
    <dbReference type="NCBI Taxonomy" id="1160284"/>
    <lineage>
        <taxon>Bacteria</taxon>
        <taxon>Bacillati</taxon>
        <taxon>Cyanobacteriota</taxon>
        <taxon>Cyanophyceae</taxon>
        <taxon>Oscillatoriophycideae</taxon>
        <taxon>Chroococcales</taxon>
        <taxon>Microcystaceae</taxon>
        <taxon>Microcystis</taxon>
    </lineage>
</organism>
<feature type="transmembrane region" description="Helical" evidence="1">
    <location>
        <begin position="34"/>
        <end position="52"/>
    </location>
</feature>
<evidence type="ECO:0000313" key="3">
    <source>
        <dbReference type="Proteomes" id="UP000005291"/>
    </source>
</evidence>
<dbReference type="Proteomes" id="UP000005291">
    <property type="component" value="Unassembled WGS sequence"/>
</dbReference>
<dbReference type="AlphaFoldDB" id="I4HG60"/>
<protein>
    <submittedName>
        <fullName evidence="2">Uncharacterized protein</fullName>
    </submittedName>
</protein>
<dbReference type="EMBL" id="CAIN01000024">
    <property type="protein sequence ID" value="CCI21034.1"/>
    <property type="molecule type" value="Genomic_DNA"/>
</dbReference>
<proteinExistence type="predicted"/>
<keyword evidence="1" id="KW-0812">Transmembrane</keyword>
<accession>I4HG60</accession>
<keyword evidence="1" id="KW-1133">Transmembrane helix</keyword>
<gene>
    <name evidence="2" type="ORF">MICAG_120011</name>
</gene>
<sequence>MYKVRGLVACFTKQMQDFKASVSKTLHLDQRSPLLFQQTLIIFYYLSIGVIFP</sequence>
<dbReference type="HOGENOM" id="CLU_3063438_0_0_3"/>
<evidence type="ECO:0000256" key="1">
    <source>
        <dbReference type="SAM" id="Phobius"/>
    </source>
</evidence>
<keyword evidence="1" id="KW-0472">Membrane</keyword>
<evidence type="ECO:0000313" key="2">
    <source>
        <dbReference type="EMBL" id="CCI21034.1"/>
    </source>
</evidence>
<reference evidence="2 3" key="1">
    <citation type="submission" date="2012-04" db="EMBL/GenBank/DDBJ databases">
        <authorList>
            <person name="Genoscope - CEA"/>
        </authorList>
    </citation>
    <scope>NUCLEOTIDE SEQUENCE [LARGE SCALE GENOMIC DNA]</scope>
    <source>
        <strain evidence="2 3">9808</strain>
    </source>
</reference>
<name>I4HG60_MICAE</name>
<comment type="caution">
    <text evidence="2">The sequence shown here is derived from an EMBL/GenBank/DDBJ whole genome shotgun (WGS) entry which is preliminary data.</text>
</comment>